<reference evidence="7" key="1">
    <citation type="journal article" date="2023" name="Front. Microbiol.">
        <title>Genome analysis of Candidatus Aschnera chinzeii, the bacterial endosymbiont of the blood-sucking bat fly Penicillidia jenynsii (Insecta: Diptera: Nycteribiidae).</title>
        <authorList>
            <person name="Koga R."/>
            <person name="Moriyama M."/>
            <person name="Nozaki T."/>
            <person name="Fukatsu T."/>
        </authorList>
    </citation>
    <scope>NUCLEOTIDE SEQUENCE</scope>
    <source>
        <strain evidence="7">Kw-01</strain>
    </source>
</reference>
<dbReference type="InterPro" id="IPR023576">
    <property type="entry name" value="UbiE/COQ5_MeTrFase_CS"/>
</dbReference>
<reference evidence="7" key="2">
    <citation type="submission" date="2023-10" db="EMBL/GenBank/DDBJ databases">
        <authorList>
            <person name="Koga R."/>
            <person name="Fukatsu T."/>
        </authorList>
    </citation>
    <scope>NUCLEOTIDE SEQUENCE</scope>
    <source>
        <strain evidence="7">Kw-01</strain>
    </source>
</reference>
<dbReference type="InterPro" id="IPR029063">
    <property type="entry name" value="SAM-dependent_MTases_sf"/>
</dbReference>
<dbReference type="Pfam" id="PF01209">
    <property type="entry name" value="Ubie_methyltran"/>
    <property type="match status" value="1"/>
</dbReference>
<comment type="function">
    <text evidence="6">Methyltransferase required for the conversion of demethylmenaquinol (DMKH2) to menaquinol (MKH2) and the conversion of 2-polyprenyl-6-methoxy-1,4-benzoquinol (DDMQH2) to 2-polyprenyl-3-methyl-6-methoxy-1,4-benzoquinol (DMQH2).</text>
</comment>
<dbReference type="InterPro" id="IPR004033">
    <property type="entry name" value="UbiE/COQ5_MeTrFase"/>
</dbReference>
<dbReference type="NCBIfam" id="NF001244">
    <property type="entry name" value="PRK00216.1-5"/>
    <property type="match status" value="1"/>
</dbReference>
<accession>A0AAT9G508</accession>
<dbReference type="GO" id="GO:0009234">
    <property type="term" value="P:menaquinone biosynthetic process"/>
    <property type="evidence" value="ECO:0007669"/>
    <property type="project" value="UniProtKB-UniRule"/>
</dbReference>
<dbReference type="NCBIfam" id="NF001240">
    <property type="entry name" value="PRK00216.1-1"/>
    <property type="match status" value="1"/>
</dbReference>
<gene>
    <name evidence="6 7" type="primary">ubiE</name>
    <name evidence="7" type="ORF">ACHINZ_4840</name>
</gene>
<dbReference type="EC" id="2.1.1.201" evidence="6"/>
<evidence type="ECO:0000256" key="4">
    <source>
        <dbReference type="ARBA" id="ARBA00022688"/>
    </source>
</evidence>
<dbReference type="GO" id="GO:0009060">
    <property type="term" value="P:aerobic respiration"/>
    <property type="evidence" value="ECO:0007669"/>
    <property type="project" value="UniProtKB-UniRule"/>
</dbReference>
<comment type="pathway">
    <text evidence="6">Cofactor biosynthesis; ubiquinone biosynthesis.</text>
</comment>
<comment type="catalytic activity">
    <reaction evidence="6">
        <text>a 2-methoxy-6-(all-trans-polyprenyl)benzene-1,4-diol + S-adenosyl-L-methionine = a 5-methoxy-2-methyl-3-(all-trans-polyprenyl)benzene-1,4-diol + S-adenosyl-L-homocysteine + H(+)</text>
        <dbReference type="Rhea" id="RHEA:28286"/>
        <dbReference type="Rhea" id="RHEA-COMP:10858"/>
        <dbReference type="Rhea" id="RHEA-COMP:10859"/>
        <dbReference type="ChEBI" id="CHEBI:15378"/>
        <dbReference type="ChEBI" id="CHEBI:57856"/>
        <dbReference type="ChEBI" id="CHEBI:59789"/>
        <dbReference type="ChEBI" id="CHEBI:84166"/>
        <dbReference type="ChEBI" id="CHEBI:84167"/>
        <dbReference type="EC" id="2.1.1.201"/>
    </reaction>
</comment>
<dbReference type="EMBL" id="AP028961">
    <property type="protein sequence ID" value="BET44811.1"/>
    <property type="molecule type" value="Genomic_DNA"/>
</dbReference>
<dbReference type="GO" id="GO:0008425">
    <property type="term" value="F:2-methoxy-6-polyprenyl-1,4-benzoquinol methyltransferase activity"/>
    <property type="evidence" value="ECO:0007669"/>
    <property type="project" value="UniProtKB-UniRule"/>
</dbReference>
<protein>
    <recommendedName>
        <fullName evidence="6">Ubiquinone/menaquinone biosynthesis C-methyltransferase UbiE</fullName>
        <ecNumber evidence="6">2.1.1.163</ecNumber>
        <ecNumber evidence="6">2.1.1.201</ecNumber>
    </recommendedName>
    <alternativeName>
        <fullName evidence="6">2-methoxy-6-polyprenyl-1,4-benzoquinol methylase</fullName>
    </alternativeName>
    <alternativeName>
        <fullName evidence="6">Demethylmenaquinone methyltransferase</fullName>
    </alternativeName>
</protein>
<keyword evidence="1 6" id="KW-0474">Menaquinone biosynthesis</keyword>
<dbReference type="EC" id="2.1.1.163" evidence="6"/>
<feature type="binding site" evidence="6">
    <location>
        <begin position="123"/>
        <end position="124"/>
    </location>
    <ligand>
        <name>S-adenosyl-L-methionine</name>
        <dbReference type="ChEBI" id="CHEBI:59789"/>
    </ligand>
</feature>
<dbReference type="Gene3D" id="3.40.50.150">
    <property type="entry name" value="Vaccinia Virus protein VP39"/>
    <property type="match status" value="1"/>
</dbReference>
<comment type="pathway">
    <text evidence="6">Quinol/quinone metabolism; menaquinone biosynthesis; menaquinol from 1,4-dihydroxy-2-naphthoate: step 2/2.</text>
</comment>
<dbReference type="PROSITE" id="PS01184">
    <property type="entry name" value="UBIE_2"/>
    <property type="match status" value="1"/>
</dbReference>
<dbReference type="PANTHER" id="PTHR43591">
    <property type="entry name" value="METHYLTRANSFERASE"/>
    <property type="match status" value="1"/>
</dbReference>
<feature type="binding site" evidence="6">
    <location>
        <position position="95"/>
    </location>
    <ligand>
        <name>S-adenosyl-L-methionine</name>
        <dbReference type="ChEBI" id="CHEBI:59789"/>
    </ligand>
</feature>
<evidence type="ECO:0000313" key="7">
    <source>
        <dbReference type="EMBL" id="BET44811.1"/>
    </source>
</evidence>
<dbReference type="CDD" id="cd02440">
    <property type="entry name" value="AdoMet_MTases"/>
    <property type="match status" value="1"/>
</dbReference>
<evidence type="ECO:0000256" key="6">
    <source>
        <dbReference type="HAMAP-Rule" id="MF_01813"/>
    </source>
</evidence>
<keyword evidence="2 6" id="KW-0489">Methyltransferase</keyword>
<keyword evidence="3 6" id="KW-0808">Transferase</keyword>
<dbReference type="PANTHER" id="PTHR43591:SF24">
    <property type="entry name" value="2-METHOXY-6-POLYPRENYL-1,4-BENZOQUINOL METHYLASE, MITOCHONDRIAL"/>
    <property type="match status" value="1"/>
</dbReference>
<dbReference type="NCBIfam" id="TIGR01934">
    <property type="entry name" value="MenG_MenH_UbiE"/>
    <property type="match status" value="1"/>
</dbReference>
<name>A0AAT9G508_9ENTR</name>
<comment type="catalytic activity">
    <reaction evidence="6">
        <text>a 2-demethylmenaquinol + S-adenosyl-L-methionine = a menaquinol + S-adenosyl-L-homocysteine + H(+)</text>
        <dbReference type="Rhea" id="RHEA:42640"/>
        <dbReference type="Rhea" id="RHEA-COMP:9539"/>
        <dbReference type="Rhea" id="RHEA-COMP:9563"/>
        <dbReference type="ChEBI" id="CHEBI:15378"/>
        <dbReference type="ChEBI" id="CHEBI:18151"/>
        <dbReference type="ChEBI" id="CHEBI:55437"/>
        <dbReference type="ChEBI" id="CHEBI:57856"/>
        <dbReference type="ChEBI" id="CHEBI:59789"/>
        <dbReference type="EC" id="2.1.1.163"/>
    </reaction>
</comment>
<dbReference type="GO" id="GO:0043770">
    <property type="term" value="F:demethylmenaquinone methyltransferase activity"/>
    <property type="evidence" value="ECO:0007669"/>
    <property type="project" value="UniProtKB-UniRule"/>
</dbReference>
<organism evidence="7">
    <name type="scientific">Candidatus Aschnera chinzeii</name>
    <dbReference type="NCBI Taxonomy" id="1485666"/>
    <lineage>
        <taxon>Bacteria</taxon>
        <taxon>Pseudomonadati</taxon>
        <taxon>Pseudomonadota</taxon>
        <taxon>Gammaproteobacteria</taxon>
        <taxon>Enterobacterales</taxon>
        <taxon>Enterobacteriaceae</taxon>
        <taxon>Candidatus Aschnera</taxon>
    </lineage>
</organism>
<dbReference type="GO" id="GO:0032259">
    <property type="term" value="P:methylation"/>
    <property type="evidence" value="ECO:0007669"/>
    <property type="project" value="UniProtKB-KW"/>
</dbReference>
<evidence type="ECO:0000256" key="3">
    <source>
        <dbReference type="ARBA" id="ARBA00022679"/>
    </source>
</evidence>
<keyword evidence="4 6" id="KW-0831">Ubiquinone biosynthesis</keyword>
<evidence type="ECO:0000256" key="1">
    <source>
        <dbReference type="ARBA" id="ARBA00022428"/>
    </source>
</evidence>
<keyword evidence="5 6" id="KW-0949">S-adenosyl-L-methionine</keyword>
<dbReference type="SUPFAM" id="SSF53335">
    <property type="entry name" value="S-adenosyl-L-methionine-dependent methyltransferases"/>
    <property type="match status" value="1"/>
</dbReference>
<comment type="similarity">
    <text evidence="6">Belongs to the class I-like SAM-binding methyltransferase superfamily. MenG/UbiE family.</text>
</comment>
<dbReference type="PROSITE" id="PS51608">
    <property type="entry name" value="SAM_MT_UBIE"/>
    <property type="match status" value="1"/>
</dbReference>
<proteinExistence type="inferred from homology"/>
<feature type="binding site" evidence="6">
    <location>
        <position position="74"/>
    </location>
    <ligand>
        <name>S-adenosyl-L-methionine</name>
        <dbReference type="ChEBI" id="CHEBI:59789"/>
    </ligand>
</feature>
<evidence type="ECO:0000256" key="5">
    <source>
        <dbReference type="ARBA" id="ARBA00022691"/>
    </source>
</evidence>
<dbReference type="AlphaFoldDB" id="A0AAT9G508"/>
<evidence type="ECO:0000256" key="2">
    <source>
        <dbReference type="ARBA" id="ARBA00022603"/>
    </source>
</evidence>
<dbReference type="HAMAP" id="MF_01813">
    <property type="entry name" value="MenG_UbiE_methyltr"/>
    <property type="match status" value="1"/>
</dbReference>
<sequence length="251" mass="28888">MPFSDHEKTDFGFHKIYKVEKNKLIYTIFHSVSKKYDIMNDIASFGLHRIWKYLTVKVSNICYGEHVLDIAGGTGDLTIQLAKKVGKSGKVILADINDAMLHIGRKKIRNLGIINNVSYLLTNAEELPFIDNYFDCIHISFGLRNITDKNIALKSMYRVLKPGGRLIILEFSKPYSLLLSKCYDIYSFYFLPYIGKLITNDFDSYRYLVESIRMHPDQKQLKNIIESNGFQEVSYTNISGGIVAIHKAYKF</sequence>
<feature type="binding site" evidence="6">
    <location>
        <position position="140"/>
    </location>
    <ligand>
        <name>S-adenosyl-L-methionine</name>
        <dbReference type="ChEBI" id="CHEBI:59789"/>
    </ligand>
</feature>